<name>A0ABY7TJJ2_9SPHN</name>
<sequence length="154" mass="16363">MAGVLGASAFIGRRNAPDAEHPGIRRWYQHLDKPAFTPPDAAFGAVWPALEISMAVGGYRLLRHASSSKRNASIALWLATTGMIGGWTQLFFRERALAGSAVASGAMLATAGAYVATTHKVDRVAQATAIPLVAWLGFATVLATSVWRRNTKAT</sequence>
<evidence type="ECO:0000256" key="3">
    <source>
        <dbReference type="ARBA" id="ARBA00022692"/>
    </source>
</evidence>
<keyword evidence="8" id="KW-1185">Reference proteome</keyword>
<evidence type="ECO:0000256" key="1">
    <source>
        <dbReference type="ARBA" id="ARBA00004141"/>
    </source>
</evidence>
<dbReference type="EMBL" id="CP117411">
    <property type="protein sequence ID" value="WCT72580.1"/>
    <property type="molecule type" value="Genomic_DNA"/>
</dbReference>
<protein>
    <submittedName>
        <fullName evidence="7">Tryptophan-rich sensory protein</fullName>
    </submittedName>
</protein>
<proteinExistence type="inferred from homology"/>
<dbReference type="Pfam" id="PF03073">
    <property type="entry name" value="TspO_MBR"/>
    <property type="match status" value="1"/>
</dbReference>
<dbReference type="Gene3D" id="1.20.1260.100">
    <property type="entry name" value="TspO/MBR protein"/>
    <property type="match status" value="1"/>
</dbReference>
<keyword evidence="4 6" id="KW-1133">Transmembrane helix</keyword>
<keyword evidence="5 6" id="KW-0472">Membrane</keyword>
<dbReference type="RefSeq" id="WP_273686547.1">
    <property type="nucleotide sequence ID" value="NZ_CP117411.1"/>
</dbReference>
<feature type="transmembrane region" description="Helical" evidence="6">
    <location>
        <begin position="74"/>
        <end position="92"/>
    </location>
</feature>
<dbReference type="Proteomes" id="UP001220395">
    <property type="component" value="Chromosome"/>
</dbReference>
<evidence type="ECO:0000313" key="8">
    <source>
        <dbReference type="Proteomes" id="UP001220395"/>
    </source>
</evidence>
<dbReference type="InterPro" id="IPR004307">
    <property type="entry name" value="TspO_MBR"/>
</dbReference>
<evidence type="ECO:0000313" key="7">
    <source>
        <dbReference type="EMBL" id="WCT72580.1"/>
    </source>
</evidence>
<dbReference type="CDD" id="cd15904">
    <property type="entry name" value="TSPO_MBR"/>
    <property type="match status" value="1"/>
</dbReference>
<comment type="similarity">
    <text evidence="2">Belongs to the TspO/BZRP family.</text>
</comment>
<evidence type="ECO:0000256" key="6">
    <source>
        <dbReference type="SAM" id="Phobius"/>
    </source>
</evidence>
<evidence type="ECO:0000256" key="5">
    <source>
        <dbReference type="ARBA" id="ARBA00023136"/>
    </source>
</evidence>
<dbReference type="PANTHER" id="PTHR10057">
    <property type="entry name" value="PERIPHERAL-TYPE BENZODIAZEPINE RECEPTOR"/>
    <property type="match status" value="1"/>
</dbReference>
<organism evidence="7 8">
    <name type="scientific">Sphingomonas naphthae</name>
    <dbReference type="NCBI Taxonomy" id="1813468"/>
    <lineage>
        <taxon>Bacteria</taxon>
        <taxon>Pseudomonadati</taxon>
        <taxon>Pseudomonadota</taxon>
        <taxon>Alphaproteobacteria</taxon>
        <taxon>Sphingomonadales</taxon>
        <taxon>Sphingomonadaceae</taxon>
        <taxon>Sphingomonas</taxon>
    </lineage>
</organism>
<dbReference type="PIRSF" id="PIRSF005859">
    <property type="entry name" value="PBR"/>
    <property type="match status" value="1"/>
</dbReference>
<feature type="transmembrane region" description="Helical" evidence="6">
    <location>
        <begin position="98"/>
        <end position="117"/>
    </location>
</feature>
<dbReference type="PANTHER" id="PTHR10057:SF0">
    <property type="entry name" value="TRANSLOCATOR PROTEIN"/>
    <property type="match status" value="1"/>
</dbReference>
<feature type="transmembrane region" description="Helical" evidence="6">
    <location>
        <begin position="129"/>
        <end position="147"/>
    </location>
</feature>
<evidence type="ECO:0000256" key="4">
    <source>
        <dbReference type="ARBA" id="ARBA00022989"/>
    </source>
</evidence>
<reference evidence="7 8" key="1">
    <citation type="submission" date="2023-02" db="EMBL/GenBank/DDBJ databases">
        <title>Genome sequence of Sphingomonas naphthae.</title>
        <authorList>
            <person name="Kim S."/>
            <person name="Heo J."/>
            <person name="Kwon S.-W."/>
        </authorList>
    </citation>
    <scope>NUCLEOTIDE SEQUENCE [LARGE SCALE GENOMIC DNA]</scope>
    <source>
        <strain evidence="7 8">KACC 18716</strain>
    </source>
</reference>
<keyword evidence="3 6" id="KW-0812">Transmembrane</keyword>
<gene>
    <name evidence="7" type="ORF">PQ455_13170</name>
</gene>
<dbReference type="InterPro" id="IPR038330">
    <property type="entry name" value="TspO/MBR-related_sf"/>
</dbReference>
<comment type="subcellular location">
    <subcellularLocation>
        <location evidence="1">Membrane</location>
        <topology evidence="1">Multi-pass membrane protein</topology>
    </subcellularLocation>
</comment>
<evidence type="ECO:0000256" key="2">
    <source>
        <dbReference type="ARBA" id="ARBA00007524"/>
    </source>
</evidence>
<accession>A0ABY7TJJ2</accession>